<evidence type="ECO:0008006" key="5">
    <source>
        <dbReference type="Google" id="ProtNLM"/>
    </source>
</evidence>
<feature type="signal peptide" evidence="2">
    <location>
        <begin position="1"/>
        <end position="16"/>
    </location>
</feature>
<keyword evidence="2" id="KW-0732">Signal</keyword>
<gene>
    <name evidence="3" type="ORF">K505DRAFT_145571</name>
</gene>
<dbReference type="Proteomes" id="UP000799757">
    <property type="component" value="Unassembled WGS sequence"/>
</dbReference>
<feature type="chain" id="PRO_5025394342" description="Secreted protein" evidence="2">
    <location>
        <begin position="17"/>
        <end position="115"/>
    </location>
</feature>
<dbReference type="EMBL" id="MU002466">
    <property type="protein sequence ID" value="KAF2786440.1"/>
    <property type="molecule type" value="Genomic_DNA"/>
</dbReference>
<reference evidence="3" key="1">
    <citation type="journal article" date="2020" name="Stud. Mycol.">
        <title>101 Dothideomycetes genomes: a test case for predicting lifestyles and emergence of pathogens.</title>
        <authorList>
            <person name="Haridas S."/>
            <person name="Albert R."/>
            <person name="Binder M."/>
            <person name="Bloem J."/>
            <person name="Labutti K."/>
            <person name="Salamov A."/>
            <person name="Andreopoulos B."/>
            <person name="Baker S."/>
            <person name="Barry K."/>
            <person name="Bills G."/>
            <person name="Bluhm B."/>
            <person name="Cannon C."/>
            <person name="Castanera R."/>
            <person name="Culley D."/>
            <person name="Daum C."/>
            <person name="Ezra D."/>
            <person name="Gonzalez J."/>
            <person name="Henrissat B."/>
            <person name="Kuo A."/>
            <person name="Liang C."/>
            <person name="Lipzen A."/>
            <person name="Lutzoni F."/>
            <person name="Magnuson J."/>
            <person name="Mondo S."/>
            <person name="Nolan M."/>
            <person name="Ohm R."/>
            <person name="Pangilinan J."/>
            <person name="Park H.-J."/>
            <person name="Ramirez L."/>
            <person name="Alfaro M."/>
            <person name="Sun H."/>
            <person name="Tritt A."/>
            <person name="Yoshinaga Y."/>
            <person name="Zwiers L.-H."/>
            <person name="Turgeon B."/>
            <person name="Goodwin S."/>
            <person name="Spatafora J."/>
            <person name="Crous P."/>
            <person name="Grigoriev I."/>
        </authorList>
    </citation>
    <scope>NUCLEOTIDE SEQUENCE</scope>
    <source>
        <strain evidence="3">CBS 109.77</strain>
    </source>
</reference>
<name>A0A6A6WQS9_9PLEO</name>
<proteinExistence type="predicted"/>
<keyword evidence="4" id="KW-1185">Reference proteome</keyword>
<sequence>MLTCTLVLRALQTCLSTRVLRIVPPPPLGHSSERFPGQPFLASTTAAVLCIAFEPRDILSTLKHTMASRPPPSSRTRNISRKNRRLEDKKPLRDRAICTLILHRRLPHISPPNIL</sequence>
<accession>A0A6A6WQS9</accession>
<evidence type="ECO:0000256" key="2">
    <source>
        <dbReference type="SAM" id="SignalP"/>
    </source>
</evidence>
<evidence type="ECO:0000313" key="4">
    <source>
        <dbReference type="Proteomes" id="UP000799757"/>
    </source>
</evidence>
<protein>
    <recommendedName>
        <fullName evidence="5">Secreted protein</fullName>
    </recommendedName>
</protein>
<feature type="region of interest" description="Disordered" evidence="1">
    <location>
        <begin position="65"/>
        <end position="90"/>
    </location>
</feature>
<organism evidence="3 4">
    <name type="scientific">Melanomma pulvis-pyrius CBS 109.77</name>
    <dbReference type="NCBI Taxonomy" id="1314802"/>
    <lineage>
        <taxon>Eukaryota</taxon>
        <taxon>Fungi</taxon>
        <taxon>Dikarya</taxon>
        <taxon>Ascomycota</taxon>
        <taxon>Pezizomycotina</taxon>
        <taxon>Dothideomycetes</taxon>
        <taxon>Pleosporomycetidae</taxon>
        <taxon>Pleosporales</taxon>
        <taxon>Melanommataceae</taxon>
        <taxon>Melanomma</taxon>
    </lineage>
</organism>
<dbReference type="AlphaFoldDB" id="A0A6A6WQS9"/>
<evidence type="ECO:0000256" key="1">
    <source>
        <dbReference type="SAM" id="MobiDB-lite"/>
    </source>
</evidence>
<evidence type="ECO:0000313" key="3">
    <source>
        <dbReference type="EMBL" id="KAF2786440.1"/>
    </source>
</evidence>